<reference evidence="8 9" key="1">
    <citation type="journal article" date="2011" name="J. Gen. Appl. Microbiol.">
        <title>Draft genome sequencing of the enigmatic yeast Saitoella complicata.</title>
        <authorList>
            <person name="Nishida H."/>
            <person name="Hamamoto M."/>
            <person name="Sugiyama J."/>
        </authorList>
    </citation>
    <scope>NUCLEOTIDE SEQUENCE [LARGE SCALE GENOMIC DNA]</scope>
    <source>
        <strain evidence="8 9">NRRL Y-17804</strain>
    </source>
</reference>
<dbReference type="InterPro" id="IPR038508">
    <property type="entry name" value="ArfGAP_dom_sf"/>
</dbReference>
<dbReference type="CDD" id="cd08830">
    <property type="entry name" value="ArfGap_ArfGap1"/>
    <property type="match status" value="1"/>
</dbReference>
<dbReference type="InterPro" id="IPR001164">
    <property type="entry name" value="ArfGAP_dom"/>
</dbReference>
<keyword evidence="1" id="KW-0343">GTPase activation</keyword>
<comment type="caution">
    <text evidence="8">The sequence shown here is derived from an EMBL/GenBank/DDBJ whole genome shotgun (WGS) entry which is preliminary data.</text>
</comment>
<dbReference type="OrthoDB" id="983479at2759"/>
<dbReference type="InterPro" id="IPR037278">
    <property type="entry name" value="ARFGAP/RecO"/>
</dbReference>
<gene>
    <name evidence="8" type="ORF">G7K_5650-t1</name>
</gene>
<evidence type="ECO:0000256" key="5">
    <source>
        <dbReference type="PROSITE-ProRule" id="PRU00288"/>
    </source>
</evidence>
<dbReference type="Pfam" id="PF01412">
    <property type="entry name" value="ArfGap"/>
    <property type="match status" value="1"/>
</dbReference>
<evidence type="ECO:0000256" key="3">
    <source>
        <dbReference type="ARBA" id="ARBA00022771"/>
    </source>
</evidence>
<dbReference type="EMBL" id="BACD03000048">
    <property type="protein sequence ID" value="GAO51551.1"/>
    <property type="molecule type" value="Genomic_DNA"/>
</dbReference>
<evidence type="ECO:0000259" key="7">
    <source>
        <dbReference type="PROSITE" id="PS50115"/>
    </source>
</evidence>
<dbReference type="Gene3D" id="1.10.220.150">
    <property type="entry name" value="Arf GTPase activating protein"/>
    <property type="match status" value="1"/>
</dbReference>
<dbReference type="GO" id="GO:0032012">
    <property type="term" value="P:regulation of ARF protein signal transduction"/>
    <property type="evidence" value="ECO:0007669"/>
    <property type="project" value="TreeGrafter"/>
</dbReference>
<dbReference type="PRINTS" id="PR00405">
    <property type="entry name" value="REVINTRACTNG"/>
</dbReference>
<name>A0A0E9NPF2_SAICN</name>
<evidence type="ECO:0000313" key="8">
    <source>
        <dbReference type="EMBL" id="GAO51551.1"/>
    </source>
</evidence>
<dbReference type="SUPFAM" id="SSF57863">
    <property type="entry name" value="ArfGap/RecO-like zinc finger"/>
    <property type="match status" value="1"/>
</dbReference>
<organism evidence="8 9">
    <name type="scientific">Saitoella complicata (strain BCRC 22490 / CBS 7301 / JCM 7358 / NBRC 10748 / NRRL Y-17804)</name>
    <dbReference type="NCBI Taxonomy" id="698492"/>
    <lineage>
        <taxon>Eukaryota</taxon>
        <taxon>Fungi</taxon>
        <taxon>Dikarya</taxon>
        <taxon>Ascomycota</taxon>
        <taxon>Taphrinomycotina</taxon>
        <taxon>Taphrinomycotina incertae sedis</taxon>
        <taxon>Saitoella</taxon>
    </lineage>
</organism>
<feature type="domain" description="Arf-GAP" evidence="7">
    <location>
        <begin position="12"/>
        <end position="129"/>
    </location>
</feature>
<proteinExistence type="predicted"/>
<dbReference type="OMA" id="MSKLWEV"/>
<evidence type="ECO:0000313" key="9">
    <source>
        <dbReference type="Proteomes" id="UP000033140"/>
    </source>
</evidence>
<feature type="region of interest" description="Disordered" evidence="6">
    <location>
        <begin position="292"/>
        <end position="339"/>
    </location>
</feature>
<dbReference type="GO" id="GO:0008270">
    <property type="term" value="F:zinc ion binding"/>
    <property type="evidence" value="ECO:0007669"/>
    <property type="project" value="UniProtKB-KW"/>
</dbReference>
<keyword evidence="3 5" id="KW-0863">Zinc-finger</keyword>
<keyword evidence="2" id="KW-0479">Metal-binding</keyword>
<dbReference type="SMART" id="SM00105">
    <property type="entry name" value="ArfGap"/>
    <property type="match status" value="1"/>
</dbReference>
<feature type="region of interest" description="Disordered" evidence="6">
    <location>
        <begin position="140"/>
        <end position="161"/>
    </location>
</feature>
<dbReference type="FunFam" id="1.10.220.150:FF:000014">
    <property type="entry name" value="ADP-ribosylation factor GTPase-activating protein"/>
    <property type="match status" value="1"/>
</dbReference>
<sequence>MSGQWSDETPYKQVLLELQAEPGNKRCMDCGAPAPQWASVTYGIFVCLECSGVHRSLGVHVSFVRSIQMDKWKDLELARMKNGGNVNAKAFFETYDEYREDMSIPEKYNSAFAEDYKEKLLAVCEGREWVKPEGPRLKRAAEPVRSTKQSSYHSGGGAVPQKTENEAYFSTLGSANACRPESLPPSQGGKYTGFGGGMAPALTQDEAAIPSLDDFQQDPVKALKSGWGWFSKKAVDSAKTVNSTYIQPGMEKLADPEFAKDTRQTVLNLAQRAQETGKQGFGQLNTSFNRIVEAPSSHDTASYSRLDTSSNGRNSSPSYGAASGGQHTRKASNDWGEEW</sequence>
<keyword evidence="4" id="KW-0862">Zinc</keyword>
<dbReference type="AlphaFoldDB" id="A0A0E9NPF2"/>
<dbReference type="PANTHER" id="PTHR46395">
    <property type="entry name" value="ADP-RIBOSYLATION FACTOR GTPASE-ACTIVATING PROTEIN 1"/>
    <property type="match status" value="1"/>
</dbReference>
<feature type="compositionally biased region" description="Polar residues" evidence="6">
    <location>
        <begin position="297"/>
        <end position="318"/>
    </location>
</feature>
<evidence type="ECO:0000256" key="6">
    <source>
        <dbReference type="SAM" id="MobiDB-lite"/>
    </source>
</evidence>
<evidence type="ECO:0000256" key="1">
    <source>
        <dbReference type="ARBA" id="ARBA00022468"/>
    </source>
</evidence>
<dbReference type="PROSITE" id="PS50115">
    <property type="entry name" value="ARFGAP"/>
    <property type="match status" value="1"/>
</dbReference>
<dbReference type="GO" id="GO:0005096">
    <property type="term" value="F:GTPase activator activity"/>
    <property type="evidence" value="ECO:0007669"/>
    <property type="project" value="UniProtKB-KW"/>
</dbReference>
<protein>
    <recommendedName>
        <fullName evidence="7">Arf-GAP domain-containing protein</fullName>
    </recommendedName>
</protein>
<reference evidence="8 9" key="2">
    <citation type="journal article" date="2014" name="J. Gen. Appl. Microbiol.">
        <title>The early diverging ascomycetous budding yeast Saitoella complicata has three histone deacetylases belonging to the Clr6, Hos2, and Rpd3 lineages.</title>
        <authorList>
            <person name="Nishida H."/>
            <person name="Matsumoto T."/>
            <person name="Kondo S."/>
            <person name="Hamamoto M."/>
            <person name="Yoshikawa H."/>
        </authorList>
    </citation>
    <scope>NUCLEOTIDE SEQUENCE [LARGE SCALE GENOMIC DNA]</scope>
    <source>
        <strain evidence="8 9">NRRL Y-17804</strain>
    </source>
</reference>
<dbReference type="PANTHER" id="PTHR46395:SF1">
    <property type="entry name" value="ADP-RIBOSYLATION FACTOR GTPASE-ACTIVATING PROTEIN 1"/>
    <property type="match status" value="1"/>
</dbReference>
<evidence type="ECO:0000256" key="4">
    <source>
        <dbReference type="ARBA" id="ARBA00022833"/>
    </source>
</evidence>
<dbReference type="STRING" id="698492.A0A0E9NPF2"/>
<dbReference type="Proteomes" id="UP000033140">
    <property type="component" value="Unassembled WGS sequence"/>
</dbReference>
<dbReference type="GO" id="GO:0000139">
    <property type="term" value="C:Golgi membrane"/>
    <property type="evidence" value="ECO:0007669"/>
    <property type="project" value="TreeGrafter"/>
</dbReference>
<dbReference type="RefSeq" id="XP_019026097.1">
    <property type="nucleotide sequence ID" value="XM_019165797.1"/>
</dbReference>
<dbReference type="GO" id="GO:0030100">
    <property type="term" value="P:regulation of endocytosis"/>
    <property type="evidence" value="ECO:0007669"/>
    <property type="project" value="TreeGrafter"/>
</dbReference>
<reference evidence="8 9" key="3">
    <citation type="journal article" date="2015" name="Genome Announc.">
        <title>Draft Genome Sequence of the Archiascomycetous Yeast Saitoella complicata.</title>
        <authorList>
            <person name="Yamauchi K."/>
            <person name="Kondo S."/>
            <person name="Hamamoto M."/>
            <person name="Takahashi Y."/>
            <person name="Ogura Y."/>
            <person name="Hayashi T."/>
            <person name="Nishida H."/>
        </authorList>
    </citation>
    <scope>NUCLEOTIDE SEQUENCE [LARGE SCALE GENOMIC DNA]</scope>
    <source>
        <strain evidence="8 9">NRRL Y-17804</strain>
    </source>
</reference>
<accession>A0A0E9NPF2</accession>
<evidence type="ECO:0000256" key="2">
    <source>
        <dbReference type="ARBA" id="ARBA00022723"/>
    </source>
</evidence>
<keyword evidence="9" id="KW-1185">Reference proteome</keyword>